<comment type="caution">
    <text evidence="2">The sequence shown here is derived from an EMBL/GenBank/DDBJ whole genome shotgun (WGS) entry which is preliminary data.</text>
</comment>
<sequence length="41" mass="4089">GGGMDVRWCGCDDGGSHGGVVGGDINGGKQGGDDVDRVDRR</sequence>
<dbReference type="EMBL" id="BKCJ011113870">
    <property type="protein sequence ID" value="GFC88115.1"/>
    <property type="molecule type" value="Genomic_DNA"/>
</dbReference>
<feature type="non-terminal residue" evidence="2">
    <location>
        <position position="1"/>
    </location>
</feature>
<dbReference type="AlphaFoldDB" id="A0A699RPZ3"/>
<proteinExistence type="predicted"/>
<name>A0A699RPZ3_TANCI</name>
<gene>
    <name evidence="2" type="ORF">Tci_860085</name>
</gene>
<evidence type="ECO:0000256" key="1">
    <source>
        <dbReference type="SAM" id="MobiDB-lite"/>
    </source>
</evidence>
<evidence type="ECO:0000313" key="2">
    <source>
        <dbReference type="EMBL" id="GFC88115.1"/>
    </source>
</evidence>
<accession>A0A699RPZ3</accession>
<feature type="compositionally biased region" description="Gly residues" evidence="1">
    <location>
        <begin position="18"/>
        <end position="30"/>
    </location>
</feature>
<reference evidence="2" key="1">
    <citation type="journal article" date="2019" name="Sci. Rep.">
        <title>Draft genome of Tanacetum cinerariifolium, the natural source of mosquito coil.</title>
        <authorList>
            <person name="Yamashiro T."/>
            <person name="Shiraishi A."/>
            <person name="Satake H."/>
            <person name="Nakayama K."/>
        </authorList>
    </citation>
    <scope>NUCLEOTIDE SEQUENCE</scope>
</reference>
<protein>
    <submittedName>
        <fullName evidence="2">Uncharacterized protein</fullName>
    </submittedName>
</protein>
<feature type="region of interest" description="Disordered" evidence="1">
    <location>
        <begin position="18"/>
        <end position="41"/>
    </location>
</feature>
<feature type="compositionally biased region" description="Basic and acidic residues" evidence="1">
    <location>
        <begin position="31"/>
        <end position="41"/>
    </location>
</feature>
<organism evidence="2">
    <name type="scientific">Tanacetum cinerariifolium</name>
    <name type="common">Dalmatian daisy</name>
    <name type="synonym">Chrysanthemum cinerariifolium</name>
    <dbReference type="NCBI Taxonomy" id="118510"/>
    <lineage>
        <taxon>Eukaryota</taxon>
        <taxon>Viridiplantae</taxon>
        <taxon>Streptophyta</taxon>
        <taxon>Embryophyta</taxon>
        <taxon>Tracheophyta</taxon>
        <taxon>Spermatophyta</taxon>
        <taxon>Magnoliopsida</taxon>
        <taxon>eudicotyledons</taxon>
        <taxon>Gunneridae</taxon>
        <taxon>Pentapetalae</taxon>
        <taxon>asterids</taxon>
        <taxon>campanulids</taxon>
        <taxon>Asterales</taxon>
        <taxon>Asteraceae</taxon>
        <taxon>Asteroideae</taxon>
        <taxon>Anthemideae</taxon>
        <taxon>Anthemidinae</taxon>
        <taxon>Tanacetum</taxon>
    </lineage>
</organism>